<gene>
    <name evidence="1" type="ORF">COS11_06160</name>
</gene>
<evidence type="ECO:0000313" key="2">
    <source>
        <dbReference type="Proteomes" id="UP000228886"/>
    </source>
</evidence>
<protein>
    <submittedName>
        <fullName evidence="1">Antitoxin, RHH family protein</fullName>
    </submittedName>
</protein>
<accession>A0A2M7E7I8</accession>
<comment type="caution">
    <text evidence="1">The sequence shown here is derived from an EMBL/GenBank/DDBJ whole genome shotgun (WGS) entry which is preliminary data.</text>
</comment>
<name>A0A2M7E7I8_9BACT</name>
<sequence length="75" mass="8925">MPTKNPRLNVVLEPPVYLSIKKLAEKNGVSLSLEARDLIREALGIYEDKYWLERVEEREKTFDRSRVQTHNQVWK</sequence>
<dbReference type="EMBL" id="PETL01000293">
    <property type="protein sequence ID" value="PIV63684.1"/>
    <property type="molecule type" value="Genomic_DNA"/>
</dbReference>
<dbReference type="AlphaFoldDB" id="A0A2M7E7I8"/>
<dbReference type="Proteomes" id="UP000228886">
    <property type="component" value="Unassembled WGS sequence"/>
</dbReference>
<proteinExistence type="predicted"/>
<organism evidence="1 2">
    <name type="scientific">bacterium (Candidatus Ratteibacteria) CG01_land_8_20_14_3_00_40_19</name>
    <dbReference type="NCBI Taxonomy" id="2014290"/>
    <lineage>
        <taxon>Bacteria</taxon>
        <taxon>Candidatus Ratteibacteria</taxon>
    </lineage>
</organism>
<evidence type="ECO:0000313" key="1">
    <source>
        <dbReference type="EMBL" id="PIV63684.1"/>
    </source>
</evidence>
<reference evidence="2" key="1">
    <citation type="submission" date="2017-09" db="EMBL/GenBank/DDBJ databases">
        <title>Depth-based differentiation of microbial function through sediment-hosted aquifers and enrichment of novel symbionts in the deep terrestrial subsurface.</title>
        <authorList>
            <person name="Probst A.J."/>
            <person name="Ladd B."/>
            <person name="Jarett J.K."/>
            <person name="Geller-Mcgrath D.E."/>
            <person name="Sieber C.M.K."/>
            <person name="Emerson J.B."/>
            <person name="Anantharaman K."/>
            <person name="Thomas B.C."/>
            <person name="Malmstrom R."/>
            <person name="Stieglmeier M."/>
            <person name="Klingl A."/>
            <person name="Woyke T."/>
            <person name="Ryan C.M."/>
            <person name="Banfield J.F."/>
        </authorList>
    </citation>
    <scope>NUCLEOTIDE SEQUENCE [LARGE SCALE GENOMIC DNA]</scope>
</reference>